<feature type="region of interest" description="Disordered" evidence="1">
    <location>
        <begin position="1"/>
        <end position="57"/>
    </location>
</feature>
<evidence type="ECO:0000313" key="3">
    <source>
        <dbReference type="EMBL" id="KAI0296749.1"/>
    </source>
</evidence>
<evidence type="ECO:0000256" key="1">
    <source>
        <dbReference type="SAM" id="MobiDB-lite"/>
    </source>
</evidence>
<accession>A0AAD4LZH8</accession>
<reference evidence="3" key="1">
    <citation type="journal article" date="2022" name="New Phytol.">
        <title>Evolutionary transition to the ectomycorrhizal habit in the genomes of a hyperdiverse lineage of mushroom-forming fungi.</title>
        <authorList>
            <person name="Looney B."/>
            <person name="Miyauchi S."/>
            <person name="Morin E."/>
            <person name="Drula E."/>
            <person name="Courty P.E."/>
            <person name="Kohler A."/>
            <person name="Kuo A."/>
            <person name="LaButti K."/>
            <person name="Pangilinan J."/>
            <person name="Lipzen A."/>
            <person name="Riley R."/>
            <person name="Andreopoulos W."/>
            <person name="He G."/>
            <person name="Johnson J."/>
            <person name="Nolan M."/>
            <person name="Tritt A."/>
            <person name="Barry K.W."/>
            <person name="Grigoriev I.V."/>
            <person name="Nagy L.G."/>
            <person name="Hibbett D."/>
            <person name="Henrissat B."/>
            <person name="Matheny P.B."/>
            <person name="Labbe J."/>
            <person name="Martin F.M."/>
        </authorList>
    </citation>
    <scope>NUCLEOTIDE SEQUENCE</scope>
    <source>
        <strain evidence="3">BPL690</strain>
    </source>
</reference>
<dbReference type="Pfam" id="PF03235">
    <property type="entry name" value="GmrSD_N"/>
    <property type="match status" value="1"/>
</dbReference>
<gene>
    <name evidence="3" type="ORF">B0F90DRAFT_1811280</name>
</gene>
<dbReference type="PANTHER" id="PTHR39639">
    <property type="entry name" value="CHROMOSOME 16, WHOLE GENOME SHOTGUN SEQUENCE"/>
    <property type="match status" value="1"/>
</dbReference>
<dbReference type="InterPro" id="IPR004919">
    <property type="entry name" value="GmrSD_N"/>
</dbReference>
<feature type="compositionally biased region" description="Polar residues" evidence="1">
    <location>
        <begin position="389"/>
        <end position="401"/>
    </location>
</feature>
<evidence type="ECO:0000259" key="2">
    <source>
        <dbReference type="Pfam" id="PF03235"/>
    </source>
</evidence>
<keyword evidence="4" id="KW-1185">Reference proteome</keyword>
<dbReference type="AlphaFoldDB" id="A0AAD4LZH8"/>
<feature type="region of interest" description="Disordered" evidence="1">
    <location>
        <begin position="381"/>
        <end position="401"/>
    </location>
</feature>
<protein>
    <recommendedName>
        <fullName evidence="2">GmrSD restriction endonucleases N-terminal domain-containing protein</fullName>
    </recommendedName>
</protein>
<feature type="domain" description="GmrSD restriction endonucleases N-terminal" evidence="2">
    <location>
        <begin position="65"/>
        <end position="195"/>
    </location>
</feature>
<dbReference type="PANTHER" id="PTHR39639:SF1">
    <property type="entry name" value="DUF262 DOMAIN-CONTAINING PROTEIN"/>
    <property type="match status" value="1"/>
</dbReference>
<name>A0AAD4LZH8_9AGAM</name>
<organism evidence="3 4">
    <name type="scientific">Multifurca ochricompacta</name>
    <dbReference type="NCBI Taxonomy" id="376703"/>
    <lineage>
        <taxon>Eukaryota</taxon>
        <taxon>Fungi</taxon>
        <taxon>Dikarya</taxon>
        <taxon>Basidiomycota</taxon>
        <taxon>Agaricomycotina</taxon>
        <taxon>Agaricomycetes</taxon>
        <taxon>Russulales</taxon>
        <taxon>Russulaceae</taxon>
        <taxon>Multifurca</taxon>
    </lineage>
</organism>
<dbReference type="Proteomes" id="UP001203297">
    <property type="component" value="Unassembled WGS sequence"/>
</dbReference>
<comment type="caution">
    <text evidence="3">The sequence shown here is derived from an EMBL/GenBank/DDBJ whole genome shotgun (WGS) entry which is preliminary data.</text>
</comment>
<sequence length="401" mass="45694">MSFSDFYASDLTDITTSSDEDEVSPPKPKNGSTKKPKIEERPPYTITNTLRPPRSTSYSVRSLYEQIVDGSINLDPDYQRDIVWPEQKQIGLIDSVFRNYYIPPIIFAVSTTSDGSESRICIDGKQRLTSIQKFRVCPSYLPTLITAKRYWCKKQGANARTLLPKTLQQSFANKQIVCVEYDSLTDEQEREIFQRVQLGVALTPAERMQAIAGPWPNFIREIQSHVLGDDGFGNSFDWGRARGRDFHGLASIVYLIEHLPTSKAPPSSQTMDRWLTRAIPVPPKLRTGVLDTFHVYRCLAQEKMYRKPFTQRVSPIEFVMIGVMIYMKREILSLTQLSHAAEKMRADVRSVEKDVRANGRVSRLLFKFIMEKLPRLILRSDGKGDKSAHISSSGCSFNTHN</sequence>
<proteinExistence type="predicted"/>
<dbReference type="EMBL" id="WTXG01000046">
    <property type="protein sequence ID" value="KAI0296749.1"/>
    <property type="molecule type" value="Genomic_DNA"/>
</dbReference>
<feature type="compositionally biased region" description="Polar residues" evidence="1">
    <location>
        <begin position="45"/>
        <end position="57"/>
    </location>
</feature>
<evidence type="ECO:0000313" key="4">
    <source>
        <dbReference type="Proteomes" id="UP001203297"/>
    </source>
</evidence>